<keyword evidence="11" id="KW-0472">Membrane</keyword>
<feature type="region of interest" description="Disordered" evidence="10">
    <location>
        <begin position="131"/>
        <end position="157"/>
    </location>
</feature>
<accession>A0A0G4HZU2</accession>
<sequence>MKMQDTSPEDTQWVVDFIVQFLRSPAWIAPVMTFVDNHCSIFDNDDENKFSYTECHNKFKKLVDDLLTDHLADLGVTPEQFGRICVNGVKDERFHKILVQQLLAVDDFLCFKKMMVKRNLQLELEARNAIEGGGSPRPTSGKKKKKKGKDKDGEEGDGQPRDLLVCSLDGYLEILCIFFPWILILAVCAFSFSAAAFFFTLAEKFGGSVRHGVP</sequence>
<evidence type="ECO:0000256" key="3">
    <source>
        <dbReference type="ARBA" id="ARBA00007460"/>
    </source>
</evidence>
<feature type="domain" description="BART" evidence="12">
    <location>
        <begin position="11"/>
        <end position="123"/>
    </location>
</feature>
<evidence type="ECO:0000256" key="9">
    <source>
        <dbReference type="ARBA" id="ARBA00031593"/>
    </source>
</evidence>
<evidence type="ECO:0000256" key="10">
    <source>
        <dbReference type="SAM" id="MobiDB-lite"/>
    </source>
</evidence>
<evidence type="ECO:0000259" key="12">
    <source>
        <dbReference type="Pfam" id="PF11527"/>
    </source>
</evidence>
<keyword evidence="7" id="KW-0969">Cilium</keyword>
<dbReference type="AlphaFoldDB" id="A0A0G4HZU2"/>
<keyword evidence="11" id="KW-1133">Transmembrane helix</keyword>
<dbReference type="InterPro" id="IPR023379">
    <property type="entry name" value="BART_dom"/>
</dbReference>
<dbReference type="VEuPathDB" id="CryptoDB:Cvel_9808"/>
<evidence type="ECO:0000256" key="8">
    <source>
        <dbReference type="ARBA" id="ARBA00023273"/>
    </source>
</evidence>
<evidence type="ECO:0000313" key="13">
    <source>
        <dbReference type="EMBL" id="CEM50108.1"/>
    </source>
</evidence>
<protein>
    <recommendedName>
        <fullName evidence="4">Cilia- and flagella-associated protein 36</fullName>
    </recommendedName>
    <alternativeName>
        <fullName evidence="9">Coiled-coil domain-containing protein 104</fullName>
    </alternativeName>
</protein>
<dbReference type="Gene3D" id="1.20.1520.10">
    <property type="entry name" value="ADP-ribosylation factor-like 2-binding protein, domain"/>
    <property type="match status" value="1"/>
</dbReference>
<dbReference type="PANTHER" id="PTHR21532">
    <property type="entry name" value="PHOSPHODIESTERASE HL"/>
    <property type="match status" value="1"/>
</dbReference>
<evidence type="ECO:0000256" key="7">
    <source>
        <dbReference type="ARBA" id="ARBA00023069"/>
    </source>
</evidence>
<keyword evidence="6" id="KW-0175">Coiled coil</keyword>
<proteinExistence type="inferred from homology"/>
<reference evidence="13" key="1">
    <citation type="submission" date="2014-11" db="EMBL/GenBank/DDBJ databases">
        <authorList>
            <person name="Otto D Thomas"/>
            <person name="Naeem Raeece"/>
        </authorList>
    </citation>
    <scope>NUCLEOTIDE SEQUENCE</scope>
</reference>
<evidence type="ECO:0000256" key="1">
    <source>
        <dbReference type="ARBA" id="ARBA00004138"/>
    </source>
</evidence>
<keyword evidence="11" id="KW-0812">Transmembrane</keyword>
<evidence type="ECO:0000256" key="6">
    <source>
        <dbReference type="ARBA" id="ARBA00023054"/>
    </source>
</evidence>
<dbReference type="Pfam" id="PF11527">
    <property type="entry name" value="ARL2_Bind_BART"/>
    <property type="match status" value="1"/>
</dbReference>
<evidence type="ECO:0000256" key="2">
    <source>
        <dbReference type="ARBA" id="ARBA00004496"/>
    </source>
</evidence>
<dbReference type="GO" id="GO:0097546">
    <property type="term" value="C:ciliary base"/>
    <property type="evidence" value="ECO:0007669"/>
    <property type="project" value="TreeGrafter"/>
</dbReference>
<dbReference type="PANTHER" id="PTHR21532:SF0">
    <property type="entry name" value="CILIA- AND FLAGELLA-ASSOCIATED PROTEIN 36"/>
    <property type="match status" value="1"/>
</dbReference>
<evidence type="ECO:0000256" key="4">
    <source>
        <dbReference type="ARBA" id="ARBA00021815"/>
    </source>
</evidence>
<organism evidence="13">
    <name type="scientific">Chromera velia CCMP2878</name>
    <dbReference type="NCBI Taxonomy" id="1169474"/>
    <lineage>
        <taxon>Eukaryota</taxon>
        <taxon>Sar</taxon>
        <taxon>Alveolata</taxon>
        <taxon>Colpodellida</taxon>
        <taxon>Chromeraceae</taxon>
        <taxon>Chromera</taxon>
    </lineage>
</organism>
<dbReference type="EMBL" id="CDMZ01004554">
    <property type="protein sequence ID" value="CEM50108.1"/>
    <property type="molecule type" value="Genomic_DNA"/>
</dbReference>
<evidence type="ECO:0000256" key="11">
    <source>
        <dbReference type="SAM" id="Phobius"/>
    </source>
</evidence>
<comment type="subcellular location">
    <subcellularLocation>
        <location evidence="1">Cell projection</location>
        <location evidence="1">Cilium</location>
    </subcellularLocation>
    <subcellularLocation>
        <location evidence="2">Cytoplasm</location>
    </subcellularLocation>
</comment>
<name>A0A0G4HZU2_9ALVE</name>
<dbReference type="GO" id="GO:0005930">
    <property type="term" value="C:axoneme"/>
    <property type="evidence" value="ECO:0007669"/>
    <property type="project" value="TreeGrafter"/>
</dbReference>
<dbReference type="InterPro" id="IPR038888">
    <property type="entry name" value="CFAP36"/>
</dbReference>
<comment type="similarity">
    <text evidence="3">Belongs to the CFAP36 family.</text>
</comment>
<gene>
    <name evidence="13" type="ORF">Cvel_9808</name>
</gene>
<keyword evidence="5" id="KW-0963">Cytoplasm</keyword>
<keyword evidence="8" id="KW-0966">Cell projection</keyword>
<evidence type="ECO:0000256" key="5">
    <source>
        <dbReference type="ARBA" id="ARBA00022490"/>
    </source>
</evidence>
<feature type="transmembrane region" description="Helical" evidence="11">
    <location>
        <begin position="178"/>
        <end position="201"/>
    </location>
</feature>
<dbReference type="InterPro" id="IPR042541">
    <property type="entry name" value="BART_sf"/>
</dbReference>